<dbReference type="Pfam" id="PF20047">
    <property type="entry name" value="DUF6449"/>
    <property type="match status" value="1"/>
</dbReference>
<evidence type="ECO:0000313" key="5">
    <source>
        <dbReference type="Proteomes" id="UP001407405"/>
    </source>
</evidence>
<protein>
    <submittedName>
        <fullName evidence="4">DUF6449 domain-containing protein</fullName>
    </submittedName>
</protein>
<feature type="domain" description="DUF6449" evidence="3">
    <location>
        <begin position="448"/>
        <end position="564"/>
    </location>
</feature>
<feature type="transmembrane region" description="Helical" evidence="2">
    <location>
        <begin position="288"/>
        <end position="314"/>
    </location>
</feature>
<feature type="transmembrane region" description="Helical" evidence="2">
    <location>
        <begin position="124"/>
        <end position="147"/>
    </location>
</feature>
<dbReference type="Proteomes" id="UP001407405">
    <property type="component" value="Unassembled WGS sequence"/>
</dbReference>
<feature type="transmembrane region" description="Helical" evidence="2">
    <location>
        <begin position="39"/>
        <end position="60"/>
    </location>
</feature>
<organism evidence="4 5">
    <name type="scientific">Anoxynatronum sibiricum</name>
    <dbReference type="NCBI Taxonomy" id="210623"/>
    <lineage>
        <taxon>Bacteria</taxon>
        <taxon>Bacillati</taxon>
        <taxon>Bacillota</taxon>
        <taxon>Clostridia</taxon>
        <taxon>Eubacteriales</taxon>
        <taxon>Clostridiaceae</taxon>
        <taxon>Anoxynatronum</taxon>
    </lineage>
</organism>
<dbReference type="InterPro" id="IPR045611">
    <property type="entry name" value="DUF6449"/>
</dbReference>
<keyword evidence="5" id="KW-1185">Reference proteome</keyword>
<dbReference type="EMBL" id="JBCITM010000005">
    <property type="protein sequence ID" value="MEN1760157.1"/>
    <property type="molecule type" value="Genomic_DNA"/>
</dbReference>
<feature type="transmembrane region" description="Helical" evidence="2">
    <location>
        <begin position="258"/>
        <end position="276"/>
    </location>
</feature>
<feature type="transmembrane region" description="Helical" evidence="2">
    <location>
        <begin position="86"/>
        <end position="103"/>
    </location>
</feature>
<feature type="transmembrane region" description="Helical" evidence="2">
    <location>
        <begin position="354"/>
        <end position="373"/>
    </location>
</feature>
<feature type="transmembrane region" description="Helical" evidence="2">
    <location>
        <begin position="194"/>
        <end position="217"/>
    </location>
</feature>
<keyword evidence="2" id="KW-0472">Membrane</keyword>
<name>A0ABU9VSQ4_9CLOT</name>
<reference evidence="4 5" key="1">
    <citation type="submission" date="2024-04" db="EMBL/GenBank/DDBJ databases">
        <title>Genome sequencing and metabolic network reconstruction of aminoacids and betaine degradation by Anoxynatronum sibiricum.</title>
        <authorList>
            <person name="Detkova E.N."/>
            <person name="Boltjanskaja Y.V."/>
            <person name="Mardanov A.V."/>
            <person name="Kevbrin V."/>
        </authorList>
    </citation>
    <scope>NUCLEOTIDE SEQUENCE [LARGE SCALE GENOMIC DNA]</scope>
    <source>
        <strain evidence="4 5">Z-7981</strain>
    </source>
</reference>
<accession>A0ABU9VSQ4</accession>
<evidence type="ECO:0000313" key="4">
    <source>
        <dbReference type="EMBL" id="MEN1760157.1"/>
    </source>
</evidence>
<keyword evidence="2" id="KW-1133">Transmembrane helix</keyword>
<dbReference type="PANTHER" id="PTHR39177:SF1">
    <property type="entry name" value="ABC TRANSPORTER PERMEASE YTRC-RELATED"/>
    <property type="match status" value="1"/>
</dbReference>
<feature type="region of interest" description="Disordered" evidence="1">
    <location>
        <begin position="1"/>
        <end position="23"/>
    </location>
</feature>
<evidence type="ECO:0000256" key="1">
    <source>
        <dbReference type="SAM" id="MobiDB-lite"/>
    </source>
</evidence>
<dbReference type="PANTHER" id="PTHR39177">
    <property type="entry name" value="ABC TRANSPORTER PERMEASE YTRC-RELATED"/>
    <property type="match status" value="1"/>
</dbReference>
<keyword evidence="2" id="KW-0812">Transmembrane</keyword>
<evidence type="ECO:0000256" key="2">
    <source>
        <dbReference type="SAM" id="Phobius"/>
    </source>
</evidence>
<sequence length="699" mass="80018">MLSTTLSSPKMTQSTPVQAGTVSSGPVHAGIFRHTLKRFAWIAGAYFLALFLLLPLRAMMTLPEIKETTFFVSTFERMYNFNSEPFQIFLIILVPFFTALLVFQHLQNATASDFHHSLPVSRNTYYGTYLTAGWTIITLPVVIIGLFSLLLQQLTAMGQYLSPQEVGIWLGTTLLMNTVFYLSTVVVGMFTGVVLVQGIFTFILLFLPAGLALLVVYNLEALVWGFNATNFGMERVAQLSPLVRLVEVLYEPLQWKEVAGYGVFIVLLILAAHWLYRHRRMERNGQTIVFKGLNALFLFGITFCTMLVGGLYAYMINSRISWLLVVYGVFSLIGYTIARAVLNKSLRIFSWHHYRQYGLYLGLMALLMAGIHFDITGFEKRIPELDQIQGAYAGNFPHFFYYGSGQREGLYQSPENQEQVRRIHAAILANESRQGNRRNDYRNMTLFYHLNNGRVLARQFAVNEENYETYLTALKESEEDKRFTYPVLALSPDDLNQIMLESHELQKVAYIQDPDEMAEFLALVQQEIMEASYEELLGWPSKGDIRFHVKAADPDAIEALTTQAMPPHATAEYYHGNPEVHVYRLPAFQRVETWLKEKGFYQQATVTATDIHQVAVQRVQTEEEMEPIYHTWNLNLQQSLIVEEAAAIEESLDLYSSSWMNREAFPVYMVGFYDENGRQVFMGTFDETFLPEFVRNAAF</sequence>
<evidence type="ECO:0000259" key="3">
    <source>
        <dbReference type="Pfam" id="PF20047"/>
    </source>
</evidence>
<comment type="caution">
    <text evidence="4">The sequence shown here is derived from an EMBL/GenBank/DDBJ whole genome shotgun (WGS) entry which is preliminary data.</text>
</comment>
<gene>
    <name evidence="4" type="ORF">AAIG11_06725</name>
</gene>
<dbReference type="InterPro" id="IPR053046">
    <property type="entry name" value="ABC-5_transporter"/>
</dbReference>
<feature type="transmembrane region" description="Helical" evidence="2">
    <location>
        <begin position="167"/>
        <end position="187"/>
    </location>
</feature>
<proteinExistence type="predicted"/>
<feature type="transmembrane region" description="Helical" evidence="2">
    <location>
        <begin position="320"/>
        <end position="342"/>
    </location>
</feature>